<dbReference type="GO" id="GO:0038062">
    <property type="term" value="F:protein tyrosine kinase collagen receptor activity"/>
    <property type="evidence" value="ECO:0000318"/>
    <property type="project" value="GO_Central"/>
</dbReference>
<dbReference type="GO" id="GO:0005518">
    <property type="term" value="F:collagen binding"/>
    <property type="evidence" value="ECO:0000318"/>
    <property type="project" value="GO_Central"/>
</dbReference>
<organism evidence="3 4">
    <name type="scientific">Helobdella robusta</name>
    <name type="common">Californian leech</name>
    <dbReference type="NCBI Taxonomy" id="6412"/>
    <lineage>
        <taxon>Eukaryota</taxon>
        <taxon>Metazoa</taxon>
        <taxon>Spiralia</taxon>
        <taxon>Lophotrochozoa</taxon>
        <taxon>Annelida</taxon>
        <taxon>Clitellata</taxon>
        <taxon>Hirudinea</taxon>
        <taxon>Rhynchobdellida</taxon>
        <taxon>Glossiphoniidae</taxon>
        <taxon>Helobdella</taxon>
    </lineage>
</organism>
<proteinExistence type="predicted"/>
<dbReference type="SMART" id="SM00219">
    <property type="entry name" value="TyrKc"/>
    <property type="match status" value="1"/>
</dbReference>
<dbReference type="InterPro" id="IPR001245">
    <property type="entry name" value="Ser-Thr/Tyr_kinase_cat_dom"/>
</dbReference>
<dbReference type="PIRSF" id="PIRSF000654">
    <property type="entry name" value="Integrin-linked_kinase"/>
    <property type="match status" value="1"/>
</dbReference>
<keyword evidence="4" id="KW-1185">Reference proteome</keyword>
<dbReference type="EMBL" id="KB095836">
    <property type="protein sequence ID" value="ESO11278.1"/>
    <property type="molecule type" value="Genomic_DNA"/>
</dbReference>
<dbReference type="GeneID" id="20196578"/>
<reference evidence="3" key="3">
    <citation type="submission" date="2015-06" db="UniProtKB">
        <authorList>
            <consortium name="EnsemblMetazoa"/>
        </authorList>
    </citation>
    <scope>IDENTIFICATION</scope>
</reference>
<dbReference type="GO" id="GO:0007169">
    <property type="term" value="P:cell surface receptor protein tyrosine kinase signaling pathway"/>
    <property type="evidence" value="ECO:0000318"/>
    <property type="project" value="GO_Central"/>
</dbReference>
<dbReference type="FunFam" id="1.10.510.10:FF:001798">
    <property type="entry name" value="Uncharacterized protein"/>
    <property type="match status" value="1"/>
</dbReference>
<dbReference type="AlphaFoldDB" id="T1EJ28"/>
<dbReference type="PANTHER" id="PTHR24416:SF580">
    <property type="entry name" value="DISCOIDIN DOMAIN RECEPTOR, ISOFORM F"/>
    <property type="match status" value="1"/>
</dbReference>
<evidence type="ECO:0000313" key="2">
    <source>
        <dbReference type="EMBL" id="ESO11278.1"/>
    </source>
</evidence>
<feature type="domain" description="Protein kinase" evidence="1">
    <location>
        <begin position="1"/>
        <end position="227"/>
    </location>
</feature>
<dbReference type="Pfam" id="PF07714">
    <property type="entry name" value="PK_Tyr_Ser-Thr"/>
    <property type="match status" value="1"/>
</dbReference>
<dbReference type="Gene3D" id="1.10.510.10">
    <property type="entry name" value="Transferase(Phosphotransferase) domain 1"/>
    <property type="match status" value="1"/>
</dbReference>
<dbReference type="KEGG" id="hro:HELRODRAFT_141185"/>
<sequence length="230" mass="26306">RDNFLQEIRVLSQLTNPNIAAILGCSCHSVDDMTYFVVIEYTCHGVMNQFLRSRSISECSLMNYGSLIYMATQVSSGMKYLEQTGIVHRDLATRNCLVGRHLSVKISDLGSYSDLYKSDYYGGKGQTPMPIRWMAWESVLLGEFTSKSDVWSFGVTLWEILTLAMSRPFNELTDQQVIDNHALLMRSNHVTLSQPPSCPREIYDMMGMCWCRDGPLRPSFNEIHMFLSRK</sequence>
<dbReference type="OrthoDB" id="6071166at2759"/>
<dbReference type="Proteomes" id="UP000015101">
    <property type="component" value="Unassembled WGS sequence"/>
</dbReference>
<dbReference type="InterPro" id="IPR020635">
    <property type="entry name" value="Tyr_kinase_cat_dom"/>
</dbReference>
<dbReference type="PANTHER" id="PTHR24416">
    <property type="entry name" value="TYROSINE-PROTEIN KINASE RECEPTOR"/>
    <property type="match status" value="1"/>
</dbReference>
<dbReference type="CTD" id="20196578"/>
<reference evidence="2 4" key="2">
    <citation type="journal article" date="2013" name="Nature">
        <title>Insights into bilaterian evolution from three spiralian genomes.</title>
        <authorList>
            <person name="Simakov O."/>
            <person name="Marletaz F."/>
            <person name="Cho S.J."/>
            <person name="Edsinger-Gonzales E."/>
            <person name="Havlak P."/>
            <person name="Hellsten U."/>
            <person name="Kuo D.H."/>
            <person name="Larsson T."/>
            <person name="Lv J."/>
            <person name="Arendt D."/>
            <person name="Savage R."/>
            <person name="Osoegawa K."/>
            <person name="de Jong P."/>
            <person name="Grimwood J."/>
            <person name="Chapman J.A."/>
            <person name="Shapiro H."/>
            <person name="Aerts A."/>
            <person name="Otillar R.P."/>
            <person name="Terry A.Y."/>
            <person name="Boore J.L."/>
            <person name="Grigoriev I.V."/>
            <person name="Lindberg D.R."/>
            <person name="Seaver E.C."/>
            <person name="Weisblat D.A."/>
            <person name="Putnam N.H."/>
            <person name="Rokhsar D.S."/>
        </authorList>
    </citation>
    <scope>NUCLEOTIDE SEQUENCE</scope>
</reference>
<dbReference type="PROSITE" id="PS00109">
    <property type="entry name" value="PROTEIN_KINASE_TYR"/>
    <property type="match status" value="1"/>
</dbReference>
<evidence type="ECO:0000313" key="4">
    <source>
        <dbReference type="Proteomes" id="UP000015101"/>
    </source>
</evidence>
<dbReference type="GO" id="GO:0051897">
    <property type="term" value="P:positive regulation of phosphatidylinositol 3-kinase/protein kinase B signal transduction"/>
    <property type="evidence" value="ECO:0000318"/>
    <property type="project" value="GO_Central"/>
</dbReference>
<dbReference type="PRINTS" id="PR00109">
    <property type="entry name" value="TYRKINASE"/>
</dbReference>
<dbReference type="EnsemblMetazoa" id="HelroT141185">
    <property type="protein sequence ID" value="HelroP141185"/>
    <property type="gene ID" value="HelroG141185"/>
</dbReference>
<dbReference type="InterPro" id="IPR050122">
    <property type="entry name" value="RTK"/>
</dbReference>
<dbReference type="GO" id="GO:0043235">
    <property type="term" value="C:receptor complex"/>
    <property type="evidence" value="ECO:0000318"/>
    <property type="project" value="GO_Central"/>
</dbReference>
<dbReference type="PROSITE" id="PS50011">
    <property type="entry name" value="PROTEIN_KINASE_DOM"/>
    <property type="match status" value="1"/>
</dbReference>
<dbReference type="EMBL" id="AMQM01008735">
    <property type="status" value="NOT_ANNOTATED_CDS"/>
    <property type="molecule type" value="Genomic_DNA"/>
</dbReference>
<dbReference type="InterPro" id="IPR008266">
    <property type="entry name" value="Tyr_kinase_AS"/>
</dbReference>
<dbReference type="InterPro" id="IPR011009">
    <property type="entry name" value="Kinase-like_dom_sf"/>
</dbReference>
<dbReference type="GO" id="GO:0005524">
    <property type="term" value="F:ATP binding"/>
    <property type="evidence" value="ECO:0007669"/>
    <property type="project" value="InterPro"/>
</dbReference>
<reference evidence="4" key="1">
    <citation type="submission" date="2012-12" db="EMBL/GenBank/DDBJ databases">
        <authorList>
            <person name="Hellsten U."/>
            <person name="Grimwood J."/>
            <person name="Chapman J.A."/>
            <person name="Shapiro H."/>
            <person name="Aerts A."/>
            <person name="Otillar R.P."/>
            <person name="Terry A.Y."/>
            <person name="Boore J.L."/>
            <person name="Simakov O."/>
            <person name="Marletaz F."/>
            <person name="Cho S.-J."/>
            <person name="Edsinger-Gonzales E."/>
            <person name="Havlak P."/>
            <person name="Kuo D.-H."/>
            <person name="Larsson T."/>
            <person name="Lv J."/>
            <person name="Arendt D."/>
            <person name="Savage R."/>
            <person name="Osoegawa K."/>
            <person name="de Jong P."/>
            <person name="Lindberg D.R."/>
            <person name="Seaver E.C."/>
            <person name="Weisblat D.A."/>
            <person name="Putnam N.H."/>
            <person name="Grigoriev I.V."/>
            <person name="Rokhsar D.S."/>
        </authorList>
    </citation>
    <scope>NUCLEOTIDE SEQUENCE</scope>
</reference>
<name>T1EJ28_HELRO</name>
<protein>
    <recommendedName>
        <fullName evidence="1">Protein kinase domain-containing protein</fullName>
    </recommendedName>
</protein>
<dbReference type="RefSeq" id="XP_009010659.1">
    <property type="nucleotide sequence ID" value="XM_009012411.1"/>
</dbReference>
<dbReference type="eggNOG" id="KOG1094">
    <property type="taxonomic scope" value="Eukaryota"/>
</dbReference>
<dbReference type="InParanoid" id="T1EJ28"/>
<dbReference type="HOGENOM" id="CLU_000288_7_40_1"/>
<dbReference type="OMA" id="TITDESH"/>
<evidence type="ECO:0000259" key="1">
    <source>
        <dbReference type="PROSITE" id="PS50011"/>
    </source>
</evidence>
<dbReference type="InterPro" id="IPR000719">
    <property type="entry name" value="Prot_kinase_dom"/>
</dbReference>
<dbReference type="GO" id="GO:0010976">
    <property type="term" value="P:positive regulation of neuron projection development"/>
    <property type="evidence" value="ECO:0000318"/>
    <property type="project" value="GO_Central"/>
</dbReference>
<evidence type="ECO:0000313" key="3">
    <source>
        <dbReference type="EnsemblMetazoa" id="HelroP141185"/>
    </source>
</evidence>
<dbReference type="GO" id="GO:0005886">
    <property type="term" value="C:plasma membrane"/>
    <property type="evidence" value="ECO:0000318"/>
    <property type="project" value="GO_Central"/>
</dbReference>
<dbReference type="SUPFAM" id="SSF56112">
    <property type="entry name" value="Protein kinase-like (PK-like)"/>
    <property type="match status" value="1"/>
</dbReference>
<accession>T1EJ28</accession>
<gene>
    <name evidence="3" type="primary">20196578</name>
    <name evidence="2" type="ORF">HELRODRAFT_141185</name>
</gene>